<dbReference type="AlphaFoldDB" id="A0A916ZB66"/>
<protein>
    <submittedName>
        <fullName evidence="2">Uncharacterized protein</fullName>
    </submittedName>
</protein>
<gene>
    <name evidence="2" type="ORF">GCM10010990_38820</name>
</gene>
<name>A0A916ZB66_9SPHN</name>
<reference evidence="2" key="1">
    <citation type="journal article" date="2014" name="Int. J. Syst. Evol. Microbiol.">
        <title>Complete genome sequence of Corynebacterium casei LMG S-19264T (=DSM 44701T), isolated from a smear-ripened cheese.</title>
        <authorList>
            <consortium name="US DOE Joint Genome Institute (JGI-PGF)"/>
            <person name="Walter F."/>
            <person name="Albersmeier A."/>
            <person name="Kalinowski J."/>
            <person name="Ruckert C."/>
        </authorList>
    </citation>
    <scope>NUCLEOTIDE SEQUENCE</scope>
    <source>
        <strain evidence="2">CGMCC 1.15360</strain>
    </source>
</reference>
<dbReference type="Proteomes" id="UP000612349">
    <property type="component" value="Unassembled WGS sequence"/>
</dbReference>
<evidence type="ECO:0000256" key="1">
    <source>
        <dbReference type="SAM" id="MobiDB-lite"/>
    </source>
</evidence>
<keyword evidence="3" id="KW-1185">Reference proteome</keyword>
<dbReference type="RefSeq" id="WP_066769248.1">
    <property type="nucleotide sequence ID" value="NZ_BMIP01000020.1"/>
</dbReference>
<accession>A0A916ZB66</accession>
<dbReference type="EMBL" id="BMIP01000020">
    <property type="protein sequence ID" value="GGD85048.1"/>
    <property type="molecule type" value="Genomic_DNA"/>
</dbReference>
<evidence type="ECO:0000313" key="2">
    <source>
        <dbReference type="EMBL" id="GGD85048.1"/>
    </source>
</evidence>
<organism evidence="2 3">
    <name type="scientific">Croceicoccus mobilis</name>
    <dbReference type="NCBI Taxonomy" id="1703339"/>
    <lineage>
        <taxon>Bacteria</taxon>
        <taxon>Pseudomonadati</taxon>
        <taxon>Pseudomonadota</taxon>
        <taxon>Alphaproteobacteria</taxon>
        <taxon>Sphingomonadales</taxon>
        <taxon>Erythrobacteraceae</taxon>
        <taxon>Croceicoccus</taxon>
    </lineage>
</organism>
<comment type="caution">
    <text evidence="2">The sequence shown here is derived from an EMBL/GenBank/DDBJ whole genome shotgun (WGS) entry which is preliminary data.</text>
</comment>
<proteinExistence type="predicted"/>
<evidence type="ECO:0000313" key="3">
    <source>
        <dbReference type="Proteomes" id="UP000612349"/>
    </source>
</evidence>
<feature type="region of interest" description="Disordered" evidence="1">
    <location>
        <begin position="40"/>
        <end position="90"/>
    </location>
</feature>
<sequence length="90" mass="9678">MKPKIALGFALLVLGMTDVLLDPGSGTSVLDDVRSRAAEHVDESASTVDGSPLRKPVQADTEIGFYRGEKEPYDPYALSEPALLEDSQDN</sequence>
<reference evidence="2" key="2">
    <citation type="submission" date="2020-09" db="EMBL/GenBank/DDBJ databases">
        <authorList>
            <person name="Sun Q."/>
            <person name="Zhou Y."/>
        </authorList>
    </citation>
    <scope>NUCLEOTIDE SEQUENCE</scope>
    <source>
        <strain evidence="2">CGMCC 1.15360</strain>
    </source>
</reference>